<protein>
    <recommendedName>
        <fullName evidence="1">glutathione-specific gamma-glutamylcyclotransferase</fullName>
        <ecNumber evidence="1">4.3.2.7</ecNumber>
    </recommendedName>
</protein>
<evidence type="ECO:0000313" key="4">
    <source>
        <dbReference type="Proteomes" id="UP000247727"/>
    </source>
</evidence>
<name>A0A318TW53_9RHOB</name>
<dbReference type="EMBL" id="QJTK01000014">
    <property type="protein sequence ID" value="PYF08100.1"/>
    <property type="molecule type" value="Genomic_DNA"/>
</dbReference>
<evidence type="ECO:0000313" key="3">
    <source>
        <dbReference type="EMBL" id="PYF08100.1"/>
    </source>
</evidence>
<comment type="caution">
    <text evidence="3">The sequence shown here is derived from an EMBL/GenBank/DDBJ whole genome shotgun (WGS) entry which is preliminary data.</text>
</comment>
<proteinExistence type="predicted"/>
<dbReference type="GO" id="GO:0006751">
    <property type="term" value="P:glutathione catabolic process"/>
    <property type="evidence" value="ECO:0007669"/>
    <property type="project" value="InterPro"/>
</dbReference>
<dbReference type="PANTHER" id="PTHR12192">
    <property type="entry name" value="CATION TRANSPORT PROTEIN CHAC-RELATED"/>
    <property type="match status" value="1"/>
</dbReference>
<dbReference type="RefSeq" id="WP_110806636.1">
    <property type="nucleotide sequence ID" value="NZ_QJTK01000014.1"/>
</dbReference>
<dbReference type="CDD" id="cd06661">
    <property type="entry name" value="GGCT_like"/>
    <property type="match status" value="1"/>
</dbReference>
<evidence type="ECO:0000256" key="2">
    <source>
        <dbReference type="ARBA" id="ARBA00023239"/>
    </source>
</evidence>
<reference evidence="3 4" key="1">
    <citation type="submission" date="2018-06" db="EMBL/GenBank/DDBJ databases">
        <title>Genomic Encyclopedia of Type Strains, Phase III (KMG-III): the genomes of soil and plant-associated and newly described type strains.</title>
        <authorList>
            <person name="Whitman W."/>
        </authorList>
    </citation>
    <scope>NUCLEOTIDE SEQUENCE [LARGE SCALE GENOMIC DNA]</scope>
    <source>
        <strain evidence="3 4">JA737</strain>
    </source>
</reference>
<accession>A0A318TW53</accession>
<dbReference type="Gene3D" id="3.10.490.10">
    <property type="entry name" value="Gamma-glutamyl cyclotransferase-like"/>
    <property type="match status" value="1"/>
</dbReference>
<dbReference type="AlphaFoldDB" id="A0A318TW53"/>
<dbReference type="Proteomes" id="UP000247727">
    <property type="component" value="Unassembled WGS sequence"/>
</dbReference>
<dbReference type="GO" id="GO:0061928">
    <property type="term" value="F:glutathione specific gamma-glutamylcyclotransferase activity"/>
    <property type="evidence" value="ECO:0007669"/>
    <property type="project" value="UniProtKB-EC"/>
</dbReference>
<keyword evidence="4" id="KW-1185">Reference proteome</keyword>
<sequence length="177" mass="19167">MPEALWIFGYGSLIWDPGFAPAETAAARLDGWHRSFCMHSIHFRGTPEAPGLVLALDAAEGAQCKGLALRVAEAEADRVLAEIRARELVSDAYLERRLPVTLADGRQVTAITYVIDRAGPQYCALDFETQARTIAHAVGARGPNRDYLFNTAAHLTDLGLADPDLEALAARVRALLA</sequence>
<dbReference type="InterPro" id="IPR036568">
    <property type="entry name" value="GGCT-like_sf"/>
</dbReference>
<dbReference type="PANTHER" id="PTHR12192:SF2">
    <property type="entry name" value="GLUTATHIONE-SPECIFIC GAMMA-GLUTAMYLCYCLOTRANSFERASE 2"/>
    <property type="match status" value="1"/>
</dbReference>
<dbReference type="SUPFAM" id="SSF110857">
    <property type="entry name" value="Gamma-glutamyl cyclotransferase-like"/>
    <property type="match status" value="1"/>
</dbReference>
<organism evidence="3 4">
    <name type="scientific">Rhodobacter viridis</name>
    <dbReference type="NCBI Taxonomy" id="1054202"/>
    <lineage>
        <taxon>Bacteria</taxon>
        <taxon>Pseudomonadati</taxon>
        <taxon>Pseudomonadota</taxon>
        <taxon>Alphaproteobacteria</taxon>
        <taxon>Rhodobacterales</taxon>
        <taxon>Rhodobacter group</taxon>
        <taxon>Rhodobacter</taxon>
    </lineage>
</organism>
<dbReference type="Pfam" id="PF04752">
    <property type="entry name" value="ChaC"/>
    <property type="match status" value="1"/>
</dbReference>
<dbReference type="InterPro" id="IPR006840">
    <property type="entry name" value="ChaC"/>
</dbReference>
<keyword evidence="2" id="KW-0456">Lyase</keyword>
<evidence type="ECO:0000256" key="1">
    <source>
        <dbReference type="ARBA" id="ARBA00012344"/>
    </source>
</evidence>
<dbReference type="OrthoDB" id="9795692at2"/>
<dbReference type="GO" id="GO:0005737">
    <property type="term" value="C:cytoplasm"/>
    <property type="evidence" value="ECO:0007669"/>
    <property type="project" value="TreeGrafter"/>
</dbReference>
<dbReference type="InterPro" id="IPR013024">
    <property type="entry name" value="GGCT-like"/>
</dbReference>
<gene>
    <name evidence="3" type="ORF">C8J30_11437</name>
</gene>
<dbReference type="EC" id="4.3.2.7" evidence="1"/>